<dbReference type="GO" id="GO:0004497">
    <property type="term" value="F:monooxygenase activity"/>
    <property type="evidence" value="ECO:0007669"/>
    <property type="project" value="UniProtKB-KW"/>
</dbReference>
<dbReference type="EMBL" id="AP018817">
    <property type="protein sequence ID" value="BBF69734.1"/>
    <property type="molecule type" value="Genomic_DNA"/>
</dbReference>
<dbReference type="InterPro" id="IPR036661">
    <property type="entry name" value="Luciferase-like_sf"/>
</dbReference>
<dbReference type="InterPro" id="IPR050766">
    <property type="entry name" value="Bact_Lucif_Oxidored"/>
</dbReference>
<dbReference type="RefSeq" id="WP_261934267.1">
    <property type="nucleotide sequence ID" value="NZ_AP018817.1"/>
</dbReference>
<evidence type="ECO:0000256" key="1">
    <source>
        <dbReference type="ARBA" id="ARBA00010426"/>
    </source>
</evidence>
<feature type="domain" description="Luciferase-like" evidence="5">
    <location>
        <begin position="6"/>
        <end position="321"/>
    </location>
</feature>
<dbReference type="PANTHER" id="PTHR30137:SF16">
    <property type="entry name" value="BLL0895 PROTEIN"/>
    <property type="match status" value="1"/>
</dbReference>
<evidence type="ECO:0000313" key="7">
    <source>
        <dbReference type="Proteomes" id="UP001059971"/>
    </source>
</evidence>
<dbReference type="Proteomes" id="UP001059971">
    <property type="component" value="Chromosome 1"/>
</dbReference>
<proteinExistence type="inferred from homology"/>
<evidence type="ECO:0000256" key="4">
    <source>
        <dbReference type="ARBA" id="ARBA00023033"/>
    </source>
</evidence>
<keyword evidence="7" id="KW-1185">Reference proteome</keyword>
<dbReference type="SUPFAM" id="SSF51679">
    <property type="entry name" value="Bacterial luciferase-like"/>
    <property type="match status" value="1"/>
</dbReference>
<sequence length="361" mass="40160">MALRAGIFHTPYNKPHRTPLEMFEWSLDLARTCDEAGYKDFLVGEHYTLARENIPVPEAVIAAAAPMTKTLRFAPMAHLLPYHNPATLAVRIGWLSRVLGDRYYLGVAPGGHHTDAILNGFDGIGGLPERQLEALDVMQQVWKREPFKFKGNFYQAGFPGPDDMPGYNVEIADNSPHPGMEIAVTGLSTKSPSMKFAGERNYSPISFFGGTAQMKAHWDTWSAAMEASGHTPDRKRFTICREVFIADTDAEAKRRALSSGLAESWEKYLFPIYKKFDLFAGIIADSGKDLTPDQLDMDFLAEHVWLCGSPETVAEKIETLIDQVGSFGQLCVNSHDYIDDPAPAKESLQRFAQEVTAKIEI</sequence>
<keyword evidence="4 6" id="KW-0503">Monooxygenase</keyword>
<accession>A0ABM7G4U6</accession>
<comment type="similarity">
    <text evidence="1">Belongs to the bacterial luciferase oxidoreductase family.</text>
</comment>
<dbReference type="InterPro" id="IPR011251">
    <property type="entry name" value="Luciferase-like_dom"/>
</dbReference>
<evidence type="ECO:0000259" key="5">
    <source>
        <dbReference type="Pfam" id="PF00296"/>
    </source>
</evidence>
<keyword evidence="2" id="KW-0285">Flavoprotein</keyword>
<evidence type="ECO:0000256" key="2">
    <source>
        <dbReference type="ARBA" id="ARBA00022630"/>
    </source>
</evidence>
<name>A0ABM7G4U6_9SPHN</name>
<evidence type="ECO:0000313" key="6">
    <source>
        <dbReference type="EMBL" id="BBF69734.1"/>
    </source>
</evidence>
<evidence type="ECO:0000256" key="3">
    <source>
        <dbReference type="ARBA" id="ARBA00023002"/>
    </source>
</evidence>
<protein>
    <submittedName>
        <fullName evidence="6">Monooxygenase</fullName>
    </submittedName>
</protein>
<organism evidence="6 7">
    <name type="scientific">Sphingomonas bisphenolicum</name>
    <dbReference type="NCBI Taxonomy" id="296544"/>
    <lineage>
        <taxon>Bacteria</taxon>
        <taxon>Pseudomonadati</taxon>
        <taxon>Pseudomonadota</taxon>
        <taxon>Alphaproteobacteria</taxon>
        <taxon>Sphingomonadales</taxon>
        <taxon>Sphingomonadaceae</taxon>
        <taxon>Sphingomonas</taxon>
    </lineage>
</organism>
<gene>
    <name evidence="6" type="ORF">SBA_ch1_19340</name>
</gene>
<dbReference type="PANTHER" id="PTHR30137">
    <property type="entry name" value="LUCIFERASE-LIKE MONOOXYGENASE"/>
    <property type="match status" value="1"/>
</dbReference>
<dbReference type="Gene3D" id="3.20.20.30">
    <property type="entry name" value="Luciferase-like domain"/>
    <property type="match status" value="1"/>
</dbReference>
<reference evidence="6" key="1">
    <citation type="submission" date="2018-07" db="EMBL/GenBank/DDBJ databases">
        <title>Complete genome sequence of Sphingomonas bisphenolicum strain AO1, a bisphenol A degradative bacterium isolated from Japanese farm field.</title>
        <authorList>
            <person name="Murakami M."/>
            <person name="Koh M."/>
            <person name="Koba S."/>
            <person name="Matsumura Y."/>
        </authorList>
    </citation>
    <scope>NUCLEOTIDE SEQUENCE</scope>
    <source>
        <strain evidence="6">AO1</strain>
    </source>
</reference>
<keyword evidence="3" id="KW-0560">Oxidoreductase</keyword>
<dbReference type="Pfam" id="PF00296">
    <property type="entry name" value="Bac_luciferase"/>
    <property type="match status" value="1"/>
</dbReference>